<sequence>AALVIMARESELFDVHATMTDVEDRFNRMHGYPWIILSDHILSDRFQRIISTAPSRKKPNNIYFGLIPPHHWNEPKWIDIKEAERAAVDMGNRHIFHGESISWKKAVRYNSGFLAYHPLLQDAEYYWKVQPRSRYLCDMNEDPFQSMKANNQKLAFAISMKESHLTVPTLWQNVREYVKKEMRNVSSASSFVPPSDSIFPWIIGQNPPVTNLLYAINAYNYNYNHIWNNFMIISLDFLRSPEYQRFFHHVDLAGGFFYERWSDAPFQTIAAALYLHRNQVRFMENIGYKFTVAEQCPSDETILKELQCSCDPLLSF</sequence>
<dbReference type="GO" id="GO:0005794">
    <property type="term" value="C:Golgi apparatus"/>
    <property type="evidence" value="ECO:0007669"/>
    <property type="project" value="TreeGrafter"/>
</dbReference>
<dbReference type="InterPro" id="IPR002685">
    <property type="entry name" value="Glyco_trans_15"/>
</dbReference>
<keyword evidence="4" id="KW-1185">Reference proteome</keyword>
<dbReference type="GO" id="GO:0006487">
    <property type="term" value="P:protein N-linked glycosylation"/>
    <property type="evidence" value="ECO:0007669"/>
    <property type="project" value="TreeGrafter"/>
</dbReference>
<dbReference type="Gene3D" id="3.90.550.10">
    <property type="entry name" value="Spore Coat Polysaccharide Biosynthesis Protein SpsA, Chain A"/>
    <property type="match status" value="1"/>
</dbReference>
<evidence type="ECO:0000256" key="2">
    <source>
        <dbReference type="ARBA" id="ARBA00022679"/>
    </source>
</evidence>
<dbReference type="EMBL" id="JAIXMP010000010">
    <property type="protein sequence ID" value="KAI9266535.1"/>
    <property type="molecule type" value="Genomic_DNA"/>
</dbReference>
<dbReference type="InterPro" id="IPR029044">
    <property type="entry name" value="Nucleotide-diphossugar_trans"/>
</dbReference>
<proteinExistence type="inferred from homology"/>
<dbReference type="SUPFAM" id="SSF53448">
    <property type="entry name" value="Nucleotide-diphospho-sugar transferases"/>
    <property type="match status" value="1"/>
</dbReference>
<protein>
    <submittedName>
        <fullName evidence="3">Nucleotide-diphospho-sugar transferase</fullName>
    </submittedName>
</protein>
<comment type="similarity">
    <text evidence="1">Belongs to the glycosyltransferase 15 family.</text>
</comment>
<dbReference type="GO" id="GO:0000032">
    <property type="term" value="P:cell wall mannoprotein biosynthetic process"/>
    <property type="evidence" value="ECO:0007669"/>
    <property type="project" value="TreeGrafter"/>
</dbReference>
<feature type="non-terminal residue" evidence="3">
    <location>
        <position position="1"/>
    </location>
</feature>
<comment type="caution">
    <text evidence="3">The sequence shown here is derived from an EMBL/GenBank/DDBJ whole genome shotgun (WGS) entry which is preliminary data.</text>
</comment>
<keyword evidence="2 3" id="KW-0808">Transferase</keyword>
<dbReference type="GO" id="GO:0000026">
    <property type="term" value="F:alpha-1,2-mannosyltransferase activity"/>
    <property type="evidence" value="ECO:0007669"/>
    <property type="project" value="TreeGrafter"/>
</dbReference>
<dbReference type="PANTHER" id="PTHR31121:SF6">
    <property type="entry name" value="ALPHA-1,2 MANNOSYLTRANSFERASE KTR1"/>
    <property type="match status" value="1"/>
</dbReference>
<organism evidence="3 4">
    <name type="scientific">Phascolomyces articulosus</name>
    <dbReference type="NCBI Taxonomy" id="60185"/>
    <lineage>
        <taxon>Eukaryota</taxon>
        <taxon>Fungi</taxon>
        <taxon>Fungi incertae sedis</taxon>
        <taxon>Mucoromycota</taxon>
        <taxon>Mucoromycotina</taxon>
        <taxon>Mucoromycetes</taxon>
        <taxon>Mucorales</taxon>
        <taxon>Lichtheimiaceae</taxon>
        <taxon>Phascolomyces</taxon>
    </lineage>
</organism>
<gene>
    <name evidence="3" type="ORF">BDA99DRAFT_406139</name>
</gene>
<evidence type="ECO:0000313" key="3">
    <source>
        <dbReference type="EMBL" id="KAI9266535.1"/>
    </source>
</evidence>
<reference evidence="3" key="1">
    <citation type="journal article" date="2022" name="IScience">
        <title>Evolution of zygomycete secretomes and the origins of terrestrial fungal ecologies.</title>
        <authorList>
            <person name="Chang Y."/>
            <person name="Wang Y."/>
            <person name="Mondo S."/>
            <person name="Ahrendt S."/>
            <person name="Andreopoulos W."/>
            <person name="Barry K."/>
            <person name="Beard J."/>
            <person name="Benny G.L."/>
            <person name="Blankenship S."/>
            <person name="Bonito G."/>
            <person name="Cuomo C."/>
            <person name="Desiro A."/>
            <person name="Gervers K.A."/>
            <person name="Hundley H."/>
            <person name="Kuo A."/>
            <person name="LaButti K."/>
            <person name="Lang B.F."/>
            <person name="Lipzen A."/>
            <person name="O'Donnell K."/>
            <person name="Pangilinan J."/>
            <person name="Reynolds N."/>
            <person name="Sandor L."/>
            <person name="Smith M.E."/>
            <person name="Tsang A."/>
            <person name="Grigoriev I.V."/>
            <person name="Stajich J.E."/>
            <person name="Spatafora J.W."/>
        </authorList>
    </citation>
    <scope>NUCLEOTIDE SEQUENCE</scope>
    <source>
        <strain evidence="3">RSA 2281</strain>
    </source>
</reference>
<dbReference type="GO" id="GO:0016020">
    <property type="term" value="C:membrane"/>
    <property type="evidence" value="ECO:0007669"/>
    <property type="project" value="InterPro"/>
</dbReference>
<dbReference type="AlphaFoldDB" id="A0AAD5KCA8"/>
<dbReference type="PIRSF" id="PIRSF018153">
    <property type="entry name" value="Glyco_trans_15"/>
    <property type="match status" value="1"/>
</dbReference>
<reference evidence="3" key="2">
    <citation type="submission" date="2023-02" db="EMBL/GenBank/DDBJ databases">
        <authorList>
            <consortium name="DOE Joint Genome Institute"/>
            <person name="Mondo S.J."/>
            <person name="Chang Y."/>
            <person name="Wang Y."/>
            <person name="Ahrendt S."/>
            <person name="Andreopoulos W."/>
            <person name="Barry K."/>
            <person name="Beard J."/>
            <person name="Benny G.L."/>
            <person name="Blankenship S."/>
            <person name="Bonito G."/>
            <person name="Cuomo C."/>
            <person name="Desiro A."/>
            <person name="Gervers K.A."/>
            <person name="Hundley H."/>
            <person name="Kuo A."/>
            <person name="LaButti K."/>
            <person name="Lang B.F."/>
            <person name="Lipzen A."/>
            <person name="O'Donnell K."/>
            <person name="Pangilinan J."/>
            <person name="Reynolds N."/>
            <person name="Sandor L."/>
            <person name="Smith M.W."/>
            <person name="Tsang A."/>
            <person name="Grigoriev I.V."/>
            <person name="Stajich J.E."/>
            <person name="Spatafora J.W."/>
        </authorList>
    </citation>
    <scope>NUCLEOTIDE SEQUENCE</scope>
    <source>
        <strain evidence="3">RSA 2281</strain>
    </source>
</reference>
<feature type="non-terminal residue" evidence="3">
    <location>
        <position position="316"/>
    </location>
</feature>
<dbReference type="Proteomes" id="UP001209540">
    <property type="component" value="Unassembled WGS sequence"/>
</dbReference>
<dbReference type="PANTHER" id="PTHR31121">
    <property type="entry name" value="ALPHA-1,2 MANNOSYLTRANSFERASE KTR1"/>
    <property type="match status" value="1"/>
</dbReference>
<accession>A0AAD5KCA8</accession>
<name>A0AAD5KCA8_9FUNG</name>
<dbReference type="Pfam" id="PF01793">
    <property type="entry name" value="Glyco_transf_15"/>
    <property type="match status" value="1"/>
</dbReference>
<evidence type="ECO:0000313" key="4">
    <source>
        <dbReference type="Proteomes" id="UP001209540"/>
    </source>
</evidence>
<evidence type="ECO:0000256" key="1">
    <source>
        <dbReference type="ARBA" id="ARBA00007677"/>
    </source>
</evidence>